<dbReference type="OrthoDB" id="1740901at2759"/>
<dbReference type="EMBL" id="JABWDY010038912">
    <property type="protein sequence ID" value="KAF5179338.1"/>
    <property type="molecule type" value="Genomic_DNA"/>
</dbReference>
<dbReference type="InterPro" id="IPR056699">
    <property type="entry name" value="DUF7797"/>
</dbReference>
<gene>
    <name evidence="3" type="ORF">FRX31_031075</name>
</gene>
<evidence type="ECO:0000256" key="1">
    <source>
        <dbReference type="SAM" id="MobiDB-lite"/>
    </source>
</evidence>
<protein>
    <submittedName>
        <fullName evidence="3">Phd finger protein</fullName>
    </submittedName>
</protein>
<dbReference type="PANTHER" id="PTHR47527:SF3">
    <property type="entry name" value="RING_FYVE_PHD ZINC FINGER SUPERFAMILY PROTEIN"/>
    <property type="match status" value="1"/>
</dbReference>
<feature type="compositionally biased region" description="Polar residues" evidence="1">
    <location>
        <begin position="287"/>
        <end position="299"/>
    </location>
</feature>
<dbReference type="AlphaFoldDB" id="A0A7J6V3T5"/>
<evidence type="ECO:0000313" key="3">
    <source>
        <dbReference type="EMBL" id="KAF5179338.1"/>
    </source>
</evidence>
<organism evidence="3 4">
    <name type="scientific">Thalictrum thalictroides</name>
    <name type="common">Rue-anemone</name>
    <name type="synonym">Anemone thalictroides</name>
    <dbReference type="NCBI Taxonomy" id="46969"/>
    <lineage>
        <taxon>Eukaryota</taxon>
        <taxon>Viridiplantae</taxon>
        <taxon>Streptophyta</taxon>
        <taxon>Embryophyta</taxon>
        <taxon>Tracheophyta</taxon>
        <taxon>Spermatophyta</taxon>
        <taxon>Magnoliopsida</taxon>
        <taxon>Ranunculales</taxon>
        <taxon>Ranunculaceae</taxon>
        <taxon>Thalictroideae</taxon>
        <taxon>Thalictrum</taxon>
    </lineage>
</organism>
<feature type="domain" description="DUF7797" evidence="2">
    <location>
        <begin position="127"/>
        <end position="184"/>
    </location>
</feature>
<proteinExistence type="predicted"/>
<accession>A0A7J6V3T5</accession>
<evidence type="ECO:0000313" key="4">
    <source>
        <dbReference type="Proteomes" id="UP000554482"/>
    </source>
</evidence>
<keyword evidence="4" id="KW-1185">Reference proteome</keyword>
<evidence type="ECO:0000259" key="2">
    <source>
        <dbReference type="Pfam" id="PF25073"/>
    </source>
</evidence>
<sequence length="334" mass="36628">MTMDKNKEKGDILMISENRLGKMNSIGGDSVCLEVGNLKENDVDMEENREGDGERGEKLKILGVVGEKRLEVNNNNDSAKKLFEENTSDSAKRLEENGVIVDSVEEKKRGEKRVVEDCVSGDVSVGNKKKKPKVVDTNEDMKKVAEIVLVLSALGNMRGGRNPTDAEIQFMAGAREKLVGLCEGIAPKDIVSTDAVKFVIEDLGINRPKDQRLGFRPPMMSINEKWQLSKRKSGIYTSTTVQAGFGSKTESHGAFAHSTQRFPPDRPSHIAVSTGAFQTTTSVVHGNEVQSTTRGQFSNPLERDASSLSVPRTEAQHFRLDGRSNVSAHASQVR</sequence>
<dbReference type="Proteomes" id="UP000554482">
    <property type="component" value="Unassembled WGS sequence"/>
</dbReference>
<feature type="region of interest" description="Disordered" evidence="1">
    <location>
        <begin position="287"/>
        <end position="311"/>
    </location>
</feature>
<feature type="non-terminal residue" evidence="3">
    <location>
        <position position="1"/>
    </location>
</feature>
<comment type="caution">
    <text evidence="3">The sequence shown here is derived from an EMBL/GenBank/DDBJ whole genome shotgun (WGS) entry which is preliminary data.</text>
</comment>
<name>A0A7J6V3T5_THATH</name>
<dbReference type="PANTHER" id="PTHR47527">
    <property type="entry name" value="RING/FYVE/PHD ZINC FINGER SUPERFAMILY PROTEIN"/>
    <property type="match status" value="1"/>
</dbReference>
<dbReference type="Pfam" id="PF25073">
    <property type="entry name" value="DUF7797"/>
    <property type="match status" value="1"/>
</dbReference>
<reference evidence="3 4" key="1">
    <citation type="submission" date="2020-06" db="EMBL/GenBank/DDBJ databases">
        <title>Transcriptomic and genomic resources for Thalictrum thalictroides and T. hernandezii: Facilitating candidate gene discovery in an emerging model plant lineage.</title>
        <authorList>
            <person name="Arias T."/>
            <person name="Riano-Pachon D.M."/>
            <person name="Di Stilio V.S."/>
        </authorList>
    </citation>
    <scope>NUCLEOTIDE SEQUENCE [LARGE SCALE GENOMIC DNA]</scope>
    <source>
        <strain evidence="4">cv. WT478/WT964</strain>
        <tissue evidence="3">Leaves</tissue>
    </source>
</reference>